<gene>
    <name evidence="1" type="ORF">RFULGI_LOCUS15009</name>
</gene>
<keyword evidence="2" id="KW-1185">Reference proteome</keyword>
<dbReference type="AlphaFoldDB" id="A0A9N9J8L1"/>
<evidence type="ECO:0000313" key="2">
    <source>
        <dbReference type="Proteomes" id="UP000789396"/>
    </source>
</evidence>
<proteinExistence type="predicted"/>
<organism evidence="1 2">
    <name type="scientific">Racocetra fulgida</name>
    <dbReference type="NCBI Taxonomy" id="60492"/>
    <lineage>
        <taxon>Eukaryota</taxon>
        <taxon>Fungi</taxon>
        <taxon>Fungi incertae sedis</taxon>
        <taxon>Mucoromycota</taxon>
        <taxon>Glomeromycotina</taxon>
        <taxon>Glomeromycetes</taxon>
        <taxon>Diversisporales</taxon>
        <taxon>Gigasporaceae</taxon>
        <taxon>Racocetra</taxon>
    </lineage>
</organism>
<feature type="non-terminal residue" evidence="1">
    <location>
        <position position="1"/>
    </location>
</feature>
<reference evidence="1" key="1">
    <citation type="submission" date="2021-06" db="EMBL/GenBank/DDBJ databases">
        <authorList>
            <person name="Kallberg Y."/>
            <person name="Tangrot J."/>
            <person name="Rosling A."/>
        </authorList>
    </citation>
    <scope>NUCLEOTIDE SEQUENCE</scope>
    <source>
        <strain evidence="1">IN212</strain>
    </source>
</reference>
<feature type="non-terminal residue" evidence="1">
    <location>
        <position position="87"/>
    </location>
</feature>
<protein>
    <submittedName>
        <fullName evidence="1">18751_t:CDS:1</fullName>
    </submittedName>
</protein>
<sequence>SKLAINLESLNEKLNLEPSIIAQHSSTLNNLNISDECDIEILRNISVHPELLKSAGISVDGQRSYSLADFVSLDEFTTLAEKGRDTY</sequence>
<evidence type="ECO:0000313" key="1">
    <source>
        <dbReference type="EMBL" id="CAG8770238.1"/>
    </source>
</evidence>
<dbReference type="EMBL" id="CAJVPZ010046004">
    <property type="protein sequence ID" value="CAG8770238.1"/>
    <property type="molecule type" value="Genomic_DNA"/>
</dbReference>
<comment type="caution">
    <text evidence="1">The sequence shown here is derived from an EMBL/GenBank/DDBJ whole genome shotgun (WGS) entry which is preliminary data.</text>
</comment>
<name>A0A9N9J8L1_9GLOM</name>
<dbReference type="Proteomes" id="UP000789396">
    <property type="component" value="Unassembled WGS sequence"/>
</dbReference>
<dbReference type="OrthoDB" id="447953at2759"/>
<accession>A0A9N9J8L1</accession>